<feature type="region of interest" description="Disordered" evidence="1">
    <location>
        <begin position="1"/>
        <end position="33"/>
    </location>
</feature>
<accession>A0A166B2R8</accession>
<dbReference type="InParanoid" id="A0A166B2R8"/>
<organism evidence="2 3">
    <name type="scientific">Exidia glandulosa HHB12029</name>
    <dbReference type="NCBI Taxonomy" id="1314781"/>
    <lineage>
        <taxon>Eukaryota</taxon>
        <taxon>Fungi</taxon>
        <taxon>Dikarya</taxon>
        <taxon>Basidiomycota</taxon>
        <taxon>Agaricomycotina</taxon>
        <taxon>Agaricomycetes</taxon>
        <taxon>Auriculariales</taxon>
        <taxon>Exidiaceae</taxon>
        <taxon>Exidia</taxon>
    </lineage>
</organism>
<evidence type="ECO:0000313" key="2">
    <source>
        <dbReference type="EMBL" id="KZV97389.1"/>
    </source>
</evidence>
<reference evidence="2 3" key="1">
    <citation type="journal article" date="2016" name="Mol. Biol. Evol.">
        <title>Comparative Genomics of Early-Diverging Mushroom-Forming Fungi Provides Insights into the Origins of Lignocellulose Decay Capabilities.</title>
        <authorList>
            <person name="Nagy L.G."/>
            <person name="Riley R."/>
            <person name="Tritt A."/>
            <person name="Adam C."/>
            <person name="Daum C."/>
            <person name="Floudas D."/>
            <person name="Sun H."/>
            <person name="Yadav J.S."/>
            <person name="Pangilinan J."/>
            <person name="Larsson K.H."/>
            <person name="Matsuura K."/>
            <person name="Barry K."/>
            <person name="Labutti K."/>
            <person name="Kuo R."/>
            <person name="Ohm R.A."/>
            <person name="Bhattacharya S.S."/>
            <person name="Shirouzu T."/>
            <person name="Yoshinaga Y."/>
            <person name="Martin F.M."/>
            <person name="Grigoriev I.V."/>
            <person name="Hibbett D.S."/>
        </authorList>
    </citation>
    <scope>NUCLEOTIDE SEQUENCE [LARGE SCALE GENOMIC DNA]</scope>
    <source>
        <strain evidence="2 3">HHB12029</strain>
    </source>
</reference>
<dbReference type="Proteomes" id="UP000077266">
    <property type="component" value="Unassembled WGS sequence"/>
</dbReference>
<gene>
    <name evidence="2" type="ORF">EXIGLDRAFT_764511</name>
</gene>
<name>A0A166B2R8_EXIGL</name>
<dbReference type="EMBL" id="KV425931">
    <property type="protein sequence ID" value="KZV97389.1"/>
    <property type="molecule type" value="Genomic_DNA"/>
</dbReference>
<dbReference type="AlphaFoldDB" id="A0A166B2R8"/>
<evidence type="ECO:0000256" key="1">
    <source>
        <dbReference type="SAM" id="MobiDB-lite"/>
    </source>
</evidence>
<protein>
    <submittedName>
        <fullName evidence="2">Uncharacterized protein</fullName>
    </submittedName>
</protein>
<feature type="compositionally biased region" description="Low complexity" evidence="1">
    <location>
        <begin position="10"/>
        <end position="21"/>
    </location>
</feature>
<evidence type="ECO:0000313" key="3">
    <source>
        <dbReference type="Proteomes" id="UP000077266"/>
    </source>
</evidence>
<keyword evidence="3" id="KW-1185">Reference proteome</keyword>
<proteinExistence type="predicted"/>
<sequence>MFLESERNDANANPKHAAFAATTPKPSSTSEYDADEKYEALEPQHEAKYLTPRGGFAGIQKYFGYYKPSWDYVDVLCSRYWRYKDASFIFYRGAVLSHQHMHSQFVAAATKFDRKVSLPEHIERLREQGFSTVLNRLGDVCGQWKLLKHAIQESSIYLRLYI</sequence>